<dbReference type="InterPro" id="IPR000182">
    <property type="entry name" value="GNAT_dom"/>
</dbReference>
<keyword evidence="3" id="KW-1185">Reference proteome</keyword>
<evidence type="ECO:0000259" key="1">
    <source>
        <dbReference type="Pfam" id="PF13302"/>
    </source>
</evidence>
<accession>A0A846XIB2</accession>
<gene>
    <name evidence="2" type="ORF">HGA13_21985</name>
</gene>
<comment type="caution">
    <text evidence="2">The sequence shown here is derived from an EMBL/GenBank/DDBJ whole genome shotgun (WGS) entry which is preliminary data.</text>
</comment>
<dbReference type="InterPro" id="IPR051531">
    <property type="entry name" value="N-acetyltransferase"/>
</dbReference>
<name>A0A846XIB2_9NOCA</name>
<dbReference type="AlphaFoldDB" id="A0A846XIB2"/>
<keyword evidence="2" id="KW-0808">Transferase</keyword>
<evidence type="ECO:0000313" key="3">
    <source>
        <dbReference type="Proteomes" id="UP000565715"/>
    </source>
</evidence>
<dbReference type="PANTHER" id="PTHR43792:SF1">
    <property type="entry name" value="N-ACETYLTRANSFERASE DOMAIN-CONTAINING PROTEIN"/>
    <property type="match status" value="1"/>
</dbReference>
<dbReference type="GO" id="GO:0016747">
    <property type="term" value="F:acyltransferase activity, transferring groups other than amino-acyl groups"/>
    <property type="evidence" value="ECO:0007669"/>
    <property type="project" value="InterPro"/>
</dbReference>
<sequence length="198" mass="21576">MVERLNLSHTHLVSQLSTLSLPEIATERLLLRKALDSDRNGFIELQTDPQVRTYLGGPRPRNAVEQYLDAAGIVNVTAAPGVFVIADKKTNLLIGTLMLNRRSAEEPGHLTEDGEELELTYLLLRSAWGAGLAFEASAAALRAAADELPDQPVLVITQTANRRSLKLATRLGFQPVTTFEAHGAQQTLASAHLRTFKA</sequence>
<dbReference type="Proteomes" id="UP000565715">
    <property type="component" value="Unassembled WGS sequence"/>
</dbReference>
<dbReference type="PANTHER" id="PTHR43792">
    <property type="entry name" value="GNAT FAMILY, PUTATIVE (AFU_ORTHOLOGUE AFUA_3G00765)-RELATED-RELATED"/>
    <property type="match status" value="1"/>
</dbReference>
<evidence type="ECO:0000313" key="2">
    <source>
        <dbReference type="EMBL" id="NKY35722.1"/>
    </source>
</evidence>
<dbReference type="EMBL" id="JAAXOO010000005">
    <property type="protein sequence ID" value="NKY35722.1"/>
    <property type="molecule type" value="Genomic_DNA"/>
</dbReference>
<dbReference type="SUPFAM" id="SSF55729">
    <property type="entry name" value="Acyl-CoA N-acyltransferases (Nat)"/>
    <property type="match status" value="1"/>
</dbReference>
<dbReference type="Pfam" id="PF13302">
    <property type="entry name" value="Acetyltransf_3"/>
    <property type="match status" value="1"/>
</dbReference>
<reference evidence="2 3" key="1">
    <citation type="submission" date="2020-04" db="EMBL/GenBank/DDBJ databases">
        <title>MicrobeNet Type strains.</title>
        <authorList>
            <person name="Nicholson A.C."/>
        </authorList>
    </citation>
    <scope>NUCLEOTIDE SEQUENCE [LARGE SCALE GENOMIC DNA]</scope>
    <source>
        <strain evidence="2 3">DSM 45078</strain>
    </source>
</reference>
<proteinExistence type="predicted"/>
<dbReference type="Gene3D" id="3.40.630.30">
    <property type="match status" value="1"/>
</dbReference>
<organism evidence="2 3">
    <name type="scientific">Nocardia speluncae</name>
    <dbReference type="NCBI Taxonomy" id="419477"/>
    <lineage>
        <taxon>Bacteria</taxon>
        <taxon>Bacillati</taxon>
        <taxon>Actinomycetota</taxon>
        <taxon>Actinomycetes</taxon>
        <taxon>Mycobacteriales</taxon>
        <taxon>Nocardiaceae</taxon>
        <taxon>Nocardia</taxon>
    </lineage>
</organism>
<dbReference type="InterPro" id="IPR016181">
    <property type="entry name" value="Acyl_CoA_acyltransferase"/>
</dbReference>
<feature type="domain" description="N-acetyltransferase" evidence="1">
    <location>
        <begin position="28"/>
        <end position="174"/>
    </location>
</feature>
<protein>
    <submittedName>
        <fullName evidence="2">GNAT family N-acetyltransferase</fullName>
    </submittedName>
</protein>